<dbReference type="NCBIfam" id="TIGR01730">
    <property type="entry name" value="RND_mfp"/>
    <property type="match status" value="1"/>
</dbReference>
<dbReference type="InterPro" id="IPR058627">
    <property type="entry name" value="MdtA-like_C"/>
</dbReference>
<dbReference type="InterPro" id="IPR058625">
    <property type="entry name" value="MdtA-like_BSH"/>
</dbReference>
<evidence type="ECO:0000259" key="8">
    <source>
        <dbReference type="Pfam" id="PF25967"/>
    </source>
</evidence>
<keyword evidence="10" id="KW-1185">Reference proteome</keyword>
<dbReference type="PANTHER" id="PTHR30158">
    <property type="entry name" value="ACRA/E-RELATED COMPONENT OF DRUG EFFLUX TRANSPORTER"/>
    <property type="match status" value="1"/>
</dbReference>
<dbReference type="Pfam" id="PF25967">
    <property type="entry name" value="RND-MFP_C"/>
    <property type="match status" value="1"/>
</dbReference>
<feature type="region of interest" description="Disordered" evidence="3">
    <location>
        <begin position="357"/>
        <end position="382"/>
    </location>
</feature>
<feature type="domain" description="Multidrug resistance protein MdtA-like barrel-sandwich hybrid" evidence="6">
    <location>
        <begin position="56"/>
        <end position="195"/>
    </location>
</feature>
<dbReference type="InterPro" id="IPR058626">
    <property type="entry name" value="MdtA-like_b-barrel"/>
</dbReference>
<evidence type="ECO:0000313" key="9">
    <source>
        <dbReference type="EMBL" id="MFC5069504.1"/>
    </source>
</evidence>
<feature type="signal peptide" evidence="4">
    <location>
        <begin position="1"/>
        <end position="22"/>
    </location>
</feature>
<comment type="caution">
    <text evidence="9">The sequence shown here is derived from an EMBL/GenBank/DDBJ whole genome shotgun (WGS) entry which is preliminary data.</text>
</comment>
<proteinExistence type="inferred from homology"/>
<protein>
    <submittedName>
        <fullName evidence="9">Efflux RND transporter periplasmic adaptor subunit</fullName>
    </submittedName>
</protein>
<feature type="domain" description="Multidrug resistance protein MdtA-like beta-barrel" evidence="7">
    <location>
        <begin position="222"/>
        <end position="286"/>
    </location>
</feature>
<dbReference type="SUPFAM" id="SSF111369">
    <property type="entry name" value="HlyD-like secretion proteins"/>
    <property type="match status" value="1"/>
</dbReference>
<dbReference type="Pfam" id="PF25944">
    <property type="entry name" value="Beta-barrel_RND"/>
    <property type="match status" value="1"/>
</dbReference>
<accession>A0ABV9Z4N0</accession>
<comment type="subcellular location">
    <subcellularLocation>
        <location evidence="1">Cell envelope</location>
    </subcellularLocation>
</comment>
<feature type="chain" id="PRO_5047185766" evidence="4">
    <location>
        <begin position="23"/>
        <end position="382"/>
    </location>
</feature>
<dbReference type="Gene3D" id="2.40.30.170">
    <property type="match status" value="1"/>
</dbReference>
<organism evidence="9 10">
    <name type="scientific">Flaviflagellibacter deserti</name>
    <dbReference type="NCBI Taxonomy" id="2267266"/>
    <lineage>
        <taxon>Bacteria</taxon>
        <taxon>Pseudomonadati</taxon>
        <taxon>Pseudomonadota</taxon>
        <taxon>Alphaproteobacteria</taxon>
        <taxon>Hyphomicrobiales</taxon>
        <taxon>Flaviflagellibacter</taxon>
    </lineage>
</organism>
<dbReference type="Proteomes" id="UP001595796">
    <property type="component" value="Unassembled WGS sequence"/>
</dbReference>
<feature type="domain" description="Multidrug resistance protein MdtA-like alpha-helical hairpin" evidence="5">
    <location>
        <begin position="95"/>
        <end position="164"/>
    </location>
</feature>
<evidence type="ECO:0000256" key="2">
    <source>
        <dbReference type="ARBA" id="ARBA00009477"/>
    </source>
</evidence>
<dbReference type="InterPro" id="IPR006143">
    <property type="entry name" value="RND_pump_MFP"/>
</dbReference>
<evidence type="ECO:0000259" key="7">
    <source>
        <dbReference type="Pfam" id="PF25944"/>
    </source>
</evidence>
<sequence>MLRPLLSAVAAFAILAPTVVIAQAPPAPPVSVAKPVSRKVVDWVEFPGRFEPAAFVEVRAQVAGELAQVAFTDGQEVKAGDLLFKIDDKPFAATLRQTQAAVVGNQTRLDLATSELKRAQELRQTGNIPEQTFQQRQQTFLESQANLNASTAEVETARINLGYTEIRAPISGRIGRKLVTEGNLISAGSSGTLLTTIVSFDPVHFYFDVDEGSFLAYTRANRGISSNSDQKVYVALSDETDFTREGTLDFLGNRVDAQTGTIRVRASVPNPEHFITPGLFGRVRLATRPAYDAMILPDEAIMLDQTRHLVMTVAADGTVVPKQIQVGPKLGPYRAIASGLTADDTVIINGLMRARPGAKVTPQPTELKVPDDLTRPSVTPTN</sequence>
<evidence type="ECO:0000259" key="6">
    <source>
        <dbReference type="Pfam" id="PF25917"/>
    </source>
</evidence>
<keyword evidence="4" id="KW-0732">Signal</keyword>
<evidence type="ECO:0000256" key="4">
    <source>
        <dbReference type="SAM" id="SignalP"/>
    </source>
</evidence>
<dbReference type="Gene3D" id="1.10.287.470">
    <property type="entry name" value="Helix hairpin bin"/>
    <property type="match status" value="1"/>
</dbReference>
<dbReference type="Gene3D" id="2.40.420.20">
    <property type="match status" value="1"/>
</dbReference>
<comment type="similarity">
    <text evidence="2">Belongs to the membrane fusion protein (MFP) (TC 8.A.1) family.</text>
</comment>
<name>A0ABV9Z4N0_9HYPH</name>
<evidence type="ECO:0000256" key="1">
    <source>
        <dbReference type="ARBA" id="ARBA00004196"/>
    </source>
</evidence>
<dbReference type="Pfam" id="PF25876">
    <property type="entry name" value="HH_MFP_RND"/>
    <property type="match status" value="1"/>
</dbReference>
<dbReference type="EMBL" id="JBHSJF010000008">
    <property type="protein sequence ID" value="MFC5069504.1"/>
    <property type="molecule type" value="Genomic_DNA"/>
</dbReference>
<dbReference type="RefSeq" id="WP_114958326.1">
    <property type="nucleotide sequence ID" value="NZ_JBHSJF010000008.1"/>
</dbReference>
<dbReference type="Pfam" id="PF25917">
    <property type="entry name" value="BSH_RND"/>
    <property type="match status" value="1"/>
</dbReference>
<reference evidence="10" key="1">
    <citation type="journal article" date="2019" name="Int. J. Syst. Evol. Microbiol.">
        <title>The Global Catalogue of Microorganisms (GCM) 10K type strain sequencing project: providing services to taxonomists for standard genome sequencing and annotation.</title>
        <authorList>
            <consortium name="The Broad Institute Genomics Platform"/>
            <consortium name="The Broad Institute Genome Sequencing Center for Infectious Disease"/>
            <person name="Wu L."/>
            <person name="Ma J."/>
        </authorList>
    </citation>
    <scope>NUCLEOTIDE SEQUENCE [LARGE SCALE GENOMIC DNA]</scope>
    <source>
        <strain evidence="10">CGMCC 1.16444</strain>
    </source>
</reference>
<evidence type="ECO:0000313" key="10">
    <source>
        <dbReference type="Proteomes" id="UP001595796"/>
    </source>
</evidence>
<feature type="domain" description="Multidrug resistance protein MdtA-like C-terminal permuted SH3" evidence="8">
    <location>
        <begin position="292"/>
        <end position="352"/>
    </location>
</feature>
<evidence type="ECO:0000256" key="3">
    <source>
        <dbReference type="SAM" id="MobiDB-lite"/>
    </source>
</evidence>
<evidence type="ECO:0000259" key="5">
    <source>
        <dbReference type="Pfam" id="PF25876"/>
    </source>
</evidence>
<dbReference type="InterPro" id="IPR058624">
    <property type="entry name" value="MdtA-like_HH"/>
</dbReference>
<dbReference type="PANTHER" id="PTHR30158:SF24">
    <property type="entry name" value="HLYD FAMILY SECRETION PROTEIN"/>
    <property type="match status" value="1"/>
</dbReference>
<dbReference type="Gene3D" id="2.40.50.100">
    <property type="match status" value="1"/>
</dbReference>
<gene>
    <name evidence="9" type="ORF">ACFPFW_15915</name>
</gene>